<keyword evidence="2" id="KW-0812">Transmembrane</keyword>
<accession>A0A0L0HAE9</accession>
<keyword evidence="2" id="KW-0472">Membrane</keyword>
<feature type="compositionally biased region" description="Low complexity" evidence="1">
    <location>
        <begin position="67"/>
        <end position="76"/>
    </location>
</feature>
<feature type="compositionally biased region" description="Basic and acidic residues" evidence="1">
    <location>
        <begin position="83"/>
        <end position="94"/>
    </location>
</feature>
<keyword evidence="4" id="KW-1185">Reference proteome</keyword>
<dbReference type="GeneID" id="27690373"/>
<dbReference type="InParanoid" id="A0A0L0HAE9"/>
<name>A0A0L0HAE9_SPIPD</name>
<evidence type="ECO:0000313" key="4">
    <source>
        <dbReference type="Proteomes" id="UP000053201"/>
    </source>
</evidence>
<dbReference type="AlphaFoldDB" id="A0A0L0HAE9"/>
<evidence type="ECO:0000256" key="2">
    <source>
        <dbReference type="SAM" id="Phobius"/>
    </source>
</evidence>
<proteinExistence type="predicted"/>
<organism evidence="3 4">
    <name type="scientific">Spizellomyces punctatus (strain DAOM BR117)</name>
    <dbReference type="NCBI Taxonomy" id="645134"/>
    <lineage>
        <taxon>Eukaryota</taxon>
        <taxon>Fungi</taxon>
        <taxon>Fungi incertae sedis</taxon>
        <taxon>Chytridiomycota</taxon>
        <taxon>Chytridiomycota incertae sedis</taxon>
        <taxon>Chytridiomycetes</taxon>
        <taxon>Spizellomycetales</taxon>
        <taxon>Spizellomycetaceae</taxon>
        <taxon>Spizellomyces</taxon>
    </lineage>
</organism>
<gene>
    <name evidence="3" type="ORF">SPPG_07130</name>
</gene>
<evidence type="ECO:0000313" key="3">
    <source>
        <dbReference type="EMBL" id="KNC97663.1"/>
    </source>
</evidence>
<keyword evidence="2" id="KW-1133">Transmembrane helix</keyword>
<dbReference type="EMBL" id="KQ257463">
    <property type="protein sequence ID" value="KNC97663.1"/>
    <property type="molecule type" value="Genomic_DNA"/>
</dbReference>
<protein>
    <submittedName>
        <fullName evidence="3">Uncharacterized protein</fullName>
    </submittedName>
</protein>
<feature type="region of interest" description="Disordered" evidence="1">
    <location>
        <begin position="39"/>
        <end position="165"/>
    </location>
</feature>
<evidence type="ECO:0000256" key="1">
    <source>
        <dbReference type="SAM" id="MobiDB-lite"/>
    </source>
</evidence>
<dbReference type="VEuPathDB" id="FungiDB:SPPG_07130"/>
<dbReference type="OrthoDB" id="2129541at2759"/>
<dbReference type="RefSeq" id="XP_016605703.1">
    <property type="nucleotide sequence ID" value="XM_016755307.1"/>
</dbReference>
<feature type="transmembrane region" description="Helical" evidence="2">
    <location>
        <begin position="20"/>
        <end position="40"/>
    </location>
</feature>
<feature type="compositionally biased region" description="Basic and acidic residues" evidence="1">
    <location>
        <begin position="113"/>
        <end position="126"/>
    </location>
</feature>
<reference evidence="3 4" key="1">
    <citation type="submission" date="2009-08" db="EMBL/GenBank/DDBJ databases">
        <title>The Genome Sequence of Spizellomyces punctatus strain DAOM BR117.</title>
        <authorList>
            <consortium name="The Broad Institute Genome Sequencing Platform"/>
            <person name="Russ C."/>
            <person name="Cuomo C."/>
            <person name="Shea T."/>
            <person name="Young S.K."/>
            <person name="Zeng Q."/>
            <person name="Koehrsen M."/>
            <person name="Haas B."/>
            <person name="Borodovsky M."/>
            <person name="Guigo R."/>
            <person name="Alvarado L."/>
            <person name="Berlin A."/>
            <person name="Bochicchio J."/>
            <person name="Borenstein D."/>
            <person name="Chapman S."/>
            <person name="Chen Z."/>
            <person name="Engels R."/>
            <person name="Freedman E."/>
            <person name="Gellesch M."/>
            <person name="Goldberg J."/>
            <person name="Griggs A."/>
            <person name="Gujja S."/>
            <person name="Heiman D."/>
            <person name="Hepburn T."/>
            <person name="Howarth C."/>
            <person name="Jen D."/>
            <person name="Larson L."/>
            <person name="Lewis B."/>
            <person name="Mehta T."/>
            <person name="Park D."/>
            <person name="Pearson M."/>
            <person name="Roberts A."/>
            <person name="Saif S."/>
            <person name="Shenoy N."/>
            <person name="Sisk P."/>
            <person name="Stolte C."/>
            <person name="Sykes S."/>
            <person name="Thomson T."/>
            <person name="Walk T."/>
            <person name="White J."/>
            <person name="Yandava C."/>
            <person name="Burger G."/>
            <person name="Gray M.W."/>
            <person name="Holland P.W.H."/>
            <person name="King N."/>
            <person name="Lang F.B.F."/>
            <person name="Roger A.J."/>
            <person name="Ruiz-Trillo I."/>
            <person name="Lander E."/>
            <person name="Nusbaum C."/>
        </authorList>
    </citation>
    <scope>NUCLEOTIDE SEQUENCE [LARGE SCALE GENOMIC DNA]</scope>
    <source>
        <strain evidence="3 4">DAOM BR117</strain>
    </source>
</reference>
<sequence>MPEYAPLFATNKQGGRKPILIGMALVALVVFITLVSTGSIPTPKASGRETQEVRVPESGDMKKPVDLPKVVDPPVMSAVPAHPHPEDEKGEKLKSPAKPGTGNEALLAPHPKQRPEGSAHLEEQKPPKGNSNGESTKQHHHGAGQEHEDDEEEDHEMMHGEPGVANPVSGIFGEVDRFADHVALQAEWSSVLANVHFEVDAKSHPPVFIAKHETQKSSHAVQDDLFASEKSIQAVLTRALSDALEMNDPALYVDVGCSRSPLGHAYSVMLAGVRGASSIHCLLSPSEYQGVSPIIAMSARLNLVDDKLWVHASNILDPKENVTSFDDLALPPGPIAVLRIPALEISKLTTLLTSSPRTLETRLTRHIIVDLPTTEPMSQDELIKFLEAMHTAGYDLHFLPSTSTYTHVAVASFLGSEYSAKHLDTEFIYVPKQDFDLVKRVLEDGGVGGAVRVWWVRREDETVKKLMKTRHHHH</sequence>
<feature type="compositionally biased region" description="Basic and acidic residues" evidence="1">
    <location>
        <begin position="46"/>
        <end position="66"/>
    </location>
</feature>
<dbReference type="Proteomes" id="UP000053201">
    <property type="component" value="Unassembled WGS sequence"/>
</dbReference>